<dbReference type="Proteomes" id="UP000066042">
    <property type="component" value="Chromosome"/>
</dbReference>
<gene>
    <name evidence="1" type="ORF">TBCH5v1_1550</name>
</gene>
<organism evidence="1 2">
    <name type="scientific">Thermococcus barophilus</name>
    <dbReference type="NCBI Taxonomy" id="55802"/>
    <lineage>
        <taxon>Archaea</taxon>
        <taxon>Methanobacteriati</taxon>
        <taxon>Methanobacteriota</taxon>
        <taxon>Thermococci</taxon>
        <taxon>Thermococcales</taxon>
        <taxon>Thermococcaceae</taxon>
        <taxon>Thermococcus</taxon>
    </lineage>
</organism>
<dbReference type="GeneID" id="26136790"/>
<name>A0A0S1XCI4_THEBA</name>
<accession>A0A0S1XCI4</accession>
<protein>
    <recommendedName>
        <fullName evidence="3">CopG family transcriptional regulator</fullName>
    </recommendedName>
</protein>
<dbReference type="PATRIC" id="fig|55802.8.peg.1528"/>
<reference evidence="1 2" key="1">
    <citation type="journal article" date="2016" name="Genome Announc.">
        <title>Complete genome sequence of the hyperthermophilic and piezophilic archaeon Thermococcus barophilus Ch5, capable of growth at the expense of hydrogenogenesis from carbon monoxide and formate.</title>
        <authorList>
            <person name="Oger P."/>
            <person name="Sokolova T.G."/>
            <person name="Kozhevnikova D.A."/>
            <person name="Taranov E.A."/>
            <person name="Vannier P."/>
            <person name="Lee H.S."/>
            <person name="Kwon K.K."/>
            <person name="Kang S.G."/>
            <person name="Lee J.H."/>
            <person name="Bonch-Osmolovskaya E.A."/>
            <person name="Lebedinsky A.V."/>
        </authorList>
    </citation>
    <scope>NUCLEOTIDE SEQUENCE [LARGE SCALE GENOMIC DNA]</scope>
    <source>
        <strain evidence="2">Ch5</strain>
    </source>
</reference>
<evidence type="ECO:0000313" key="2">
    <source>
        <dbReference type="Proteomes" id="UP000066042"/>
    </source>
</evidence>
<sequence>MPKTKTSIYIDKELWWEFKKKASEEKREVSELLEEVIREELLEDFIIAIENMTGEHSEIYFKPLKIKSPISKLVREMRNERADSIS</sequence>
<dbReference type="RefSeq" id="WP_056934088.1">
    <property type="nucleotide sequence ID" value="NZ_CP013050.1"/>
</dbReference>
<evidence type="ECO:0008006" key="3">
    <source>
        <dbReference type="Google" id="ProtNLM"/>
    </source>
</evidence>
<proteinExistence type="predicted"/>
<dbReference type="AlphaFoldDB" id="A0A0S1XCI4"/>
<evidence type="ECO:0000313" key="1">
    <source>
        <dbReference type="EMBL" id="ALM75464.1"/>
    </source>
</evidence>
<dbReference type="EMBL" id="CP013050">
    <property type="protein sequence ID" value="ALM75464.1"/>
    <property type="molecule type" value="Genomic_DNA"/>
</dbReference>
<dbReference type="STRING" id="55802.TBCH5v1_1550"/>